<dbReference type="Proteomes" id="UP001066276">
    <property type="component" value="Chromosome 11"/>
</dbReference>
<organism evidence="1 2">
    <name type="scientific">Pleurodeles waltl</name>
    <name type="common">Iberian ribbed newt</name>
    <dbReference type="NCBI Taxonomy" id="8319"/>
    <lineage>
        <taxon>Eukaryota</taxon>
        <taxon>Metazoa</taxon>
        <taxon>Chordata</taxon>
        <taxon>Craniata</taxon>
        <taxon>Vertebrata</taxon>
        <taxon>Euteleostomi</taxon>
        <taxon>Amphibia</taxon>
        <taxon>Batrachia</taxon>
        <taxon>Caudata</taxon>
        <taxon>Salamandroidea</taxon>
        <taxon>Salamandridae</taxon>
        <taxon>Pleurodelinae</taxon>
        <taxon>Pleurodeles</taxon>
    </lineage>
</organism>
<reference evidence="1" key="1">
    <citation type="journal article" date="2022" name="bioRxiv">
        <title>Sequencing and chromosome-scale assembly of the giantPleurodeles waltlgenome.</title>
        <authorList>
            <person name="Brown T."/>
            <person name="Elewa A."/>
            <person name="Iarovenko S."/>
            <person name="Subramanian E."/>
            <person name="Araus A.J."/>
            <person name="Petzold A."/>
            <person name="Susuki M."/>
            <person name="Suzuki K.-i.T."/>
            <person name="Hayashi T."/>
            <person name="Toyoda A."/>
            <person name="Oliveira C."/>
            <person name="Osipova E."/>
            <person name="Leigh N.D."/>
            <person name="Simon A."/>
            <person name="Yun M.H."/>
        </authorList>
    </citation>
    <scope>NUCLEOTIDE SEQUENCE</scope>
    <source>
        <strain evidence="1">20211129_DDA</strain>
        <tissue evidence="1">Liver</tissue>
    </source>
</reference>
<name>A0AAV7LTC1_PLEWA</name>
<protein>
    <submittedName>
        <fullName evidence="1">Uncharacterized protein</fullName>
    </submittedName>
</protein>
<evidence type="ECO:0000313" key="1">
    <source>
        <dbReference type="EMBL" id="KAJ1093835.1"/>
    </source>
</evidence>
<keyword evidence="2" id="KW-1185">Reference proteome</keyword>
<sequence>MVEASFFIELIALGSRFSGCHEVLGVVVTDFVGVVFINGGVIDGRDAKIFISGIGVSETDGVVVVDGLVDETVVTIIVVVVDDNAVNGEAAEEEGALV</sequence>
<comment type="caution">
    <text evidence="1">The sequence shown here is derived from an EMBL/GenBank/DDBJ whole genome shotgun (WGS) entry which is preliminary data.</text>
</comment>
<gene>
    <name evidence="1" type="ORF">NDU88_006926</name>
</gene>
<accession>A0AAV7LTC1</accession>
<dbReference type="AlphaFoldDB" id="A0AAV7LTC1"/>
<proteinExistence type="predicted"/>
<evidence type="ECO:0000313" key="2">
    <source>
        <dbReference type="Proteomes" id="UP001066276"/>
    </source>
</evidence>
<dbReference type="EMBL" id="JANPWB010000015">
    <property type="protein sequence ID" value="KAJ1093835.1"/>
    <property type="molecule type" value="Genomic_DNA"/>
</dbReference>